<organism evidence="7 8">
    <name type="scientific">Vibrio mimicus</name>
    <dbReference type="NCBI Taxonomy" id="674"/>
    <lineage>
        <taxon>Bacteria</taxon>
        <taxon>Pseudomonadati</taxon>
        <taxon>Pseudomonadota</taxon>
        <taxon>Gammaproteobacteria</taxon>
        <taxon>Vibrionales</taxon>
        <taxon>Vibrionaceae</taxon>
        <taxon>Vibrio</taxon>
    </lineage>
</organism>
<dbReference type="GO" id="GO:0030246">
    <property type="term" value="F:carbohydrate binding"/>
    <property type="evidence" value="ECO:0007669"/>
    <property type="project" value="InterPro"/>
</dbReference>
<protein>
    <recommendedName>
        <fullName evidence="2">beta-galactosidase</fullName>
        <ecNumber evidence="2">3.2.1.23</ecNumber>
    </recommendedName>
</protein>
<dbReference type="Pfam" id="PF16353">
    <property type="entry name" value="LacZ_4"/>
    <property type="match status" value="1"/>
</dbReference>
<dbReference type="Gene3D" id="3.20.20.80">
    <property type="entry name" value="Glycosidases"/>
    <property type="match status" value="1"/>
</dbReference>
<dbReference type="Pfam" id="PF02836">
    <property type="entry name" value="Glyco_hydro_2_C"/>
    <property type="match status" value="1"/>
</dbReference>
<evidence type="ECO:0000256" key="3">
    <source>
        <dbReference type="ARBA" id="ARBA00022801"/>
    </source>
</evidence>
<comment type="caution">
    <text evidence="7">The sequence shown here is derived from an EMBL/GenBank/DDBJ whole genome shotgun (WGS) entry which is preliminary data.</text>
</comment>
<dbReference type="Proteomes" id="UP000053748">
    <property type="component" value="Unassembled WGS sequence"/>
</dbReference>
<keyword evidence="3 7" id="KW-0378">Hydrolase</keyword>
<proteinExistence type="predicted"/>
<feature type="domain" description="Glycoside hydrolase family 2 catalytic" evidence="5">
    <location>
        <begin position="1"/>
        <end position="175"/>
    </location>
</feature>
<dbReference type="Gene3D" id="2.60.40.10">
    <property type="entry name" value="Immunoglobulins"/>
    <property type="match status" value="1"/>
</dbReference>
<dbReference type="AlphaFoldDB" id="A0A2J9UWU5"/>
<dbReference type="SUPFAM" id="SSF51445">
    <property type="entry name" value="(Trans)glycosidases"/>
    <property type="match status" value="1"/>
</dbReference>
<dbReference type="SUPFAM" id="SSF49303">
    <property type="entry name" value="beta-Galactosidase/glucuronidase domain"/>
    <property type="match status" value="1"/>
</dbReference>
<dbReference type="SUPFAM" id="SSF74650">
    <property type="entry name" value="Galactose mutarotase-like"/>
    <property type="match status" value="1"/>
</dbReference>
<dbReference type="STRING" id="674.VM_06195"/>
<evidence type="ECO:0000259" key="6">
    <source>
        <dbReference type="Pfam" id="PF16353"/>
    </source>
</evidence>
<dbReference type="InterPro" id="IPR050347">
    <property type="entry name" value="Bact_Beta-galactosidase"/>
</dbReference>
<evidence type="ECO:0000256" key="1">
    <source>
        <dbReference type="ARBA" id="ARBA00001412"/>
    </source>
</evidence>
<evidence type="ECO:0000313" key="7">
    <source>
        <dbReference type="EMBL" id="PNM55996.1"/>
    </source>
</evidence>
<dbReference type="PANTHER" id="PTHR46323">
    <property type="entry name" value="BETA-GALACTOSIDASE"/>
    <property type="match status" value="1"/>
</dbReference>
<evidence type="ECO:0000259" key="5">
    <source>
        <dbReference type="Pfam" id="PF02836"/>
    </source>
</evidence>
<gene>
    <name evidence="7" type="ORF">AL544_007875</name>
</gene>
<keyword evidence="4" id="KW-0326">Glycosidase</keyword>
<name>A0A2J9UWU5_VIBMI</name>
<sequence length="297" mass="34100">MKDLDPTRRLIHYEGAQGDPNHSEYKPMDAYYERGHEYNKRYIDLANPIDPPFVDVISRMYPTLAQLEGLATSPYISRPILMCEYAHAMGNSLGNLAKLWDLVWHYDNLIGGFVWDWIDQGLVKTLSSGEQYVAYGGVFSDKPNNGNFCINGIVGSFRNPKPTLYEAKYVFQPVRFQVLNLLQTGQFSVKPSSARLLNLKLNRPNLRENAQYYLHFSLVQKQANEWVPAGYVVAEEEFKLPWEMAEQNQLFLNIDFVHSGIGSNDIWSLNAEPLKQYQIKSGSYRFNLRISPDTNSL</sequence>
<dbReference type="InterPro" id="IPR013783">
    <property type="entry name" value="Ig-like_fold"/>
</dbReference>
<dbReference type="GO" id="GO:0009341">
    <property type="term" value="C:beta-galactosidase complex"/>
    <property type="evidence" value="ECO:0007669"/>
    <property type="project" value="TreeGrafter"/>
</dbReference>
<accession>A0A2J9UWU5</accession>
<dbReference type="GO" id="GO:0004565">
    <property type="term" value="F:beta-galactosidase activity"/>
    <property type="evidence" value="ECO:0007669"/>
    <property type="project" value="UniProtKB-EC"/>
</dbReference>
<dbReference type="InterPro" id="IPR032312">
    <property type="entry name" value="LacZ_4"/>
</dbReference>
<evidence type="ECO:0000256" key="4">
    <source>
        <dbReference type="ARBA" id="ARBA00023295"/>
    </source>
</evidence>
<dbReference type="InterPro" id="IPR017853">
    <property type="entry name" value="GH"/>
</dbReference>
<dbReference type="GO" id="GO:0005990">
    <property type="term" value="P:lactose catabolic process"/>
    <property type="evidence" value="ECO:0007669"/>
    <property type="project" value="TreeGrafter"/>
</dbReference>
<reference evidence="7" key="1">
    <citation type="submission" date="2017-12" db="EMBL/GenBank/DDBJ databases">
        <title>FDA dAtabase for Regulatory Grade micrObial Sequences (FDA-ARGOS): Supporting development and validation of Infectious Disease Dx tests.</title>
        <authorList>
            <person name="Hoffmann M."/>
            <person name="Allard M."/>
            <person name="Evans P."/>
            <person name="Brown E."/>
            <person name="Tallon L.J."/>
            <person name="Sadzewicz L."/>
            <person name="Sengamalay N."/>
            <person name="Ott S."/>
            <person name="Godinez A."/>
            <person name="Nagaraj S."/>
            <person name="Vavikolanu K."/>
            <person name="Aluvathingal J."/>
            <person name="Nadendla S."/>
            <person name="Hobson J."/>
            <person name="Sichtig H."/>
        </authorList>
    </citation>
    <scope>NUCLEOTIDE SEQUENCE [LARGE SCALE GENOMIC DNA]</scope>
    <source>
        <strain evidence="7">FDAARGOS_113</strain>
    </source>
</reference>
<keyword evidence="8" id="KW-1185">Reference proteome</keyword>
<dbReference type="InterPro" id="IPR036156">
    <property type="entry name" value="Beta-gal/glucu_dom_sf"/>
</dbReference>
<comment type="catalytic activity">
    <reaction evidence="1">
        <text>Hydrolysis of terminal non-reducing beta-D-galactose residues in beta-D-galactosides.</text>
        <dbReference type="EC" id="3.2.1.23"/>
    </reaction>
</comment>
<dbReference type="PANTHER" id="PTHR46323:SF2">
    <property type="entry name" value="BETA-GALACTOSIDASE"/>
    <property type="match status" value="1"/>
</dbReference>
<dbReference type="InterPro" id="IPR011013">
    <property type="entry name" value="Gal_mutarotase_sf_dom"/>
</dbReference>
<dbReference type="InterPro" id="IPR006103">
    <property type="entry name" value="Glyco_hydro_2_cat"/>
</dbReference>
<evidence type="ECO:0000256" key="2">
    <source>
        <dbReference type="ARBA" id="ARBA00012756"/>
    </source>
</evidence>
<feature type="domain" description="Beta-galactosidase" evidence="6">
    <location>
        <begin position="182"/>
        <end position="241"/>
    </location>
</feature>
<dbReference type="EMBL" id="LOSJ02000002">
    <property type="protein sequence ID" value="PNM55996.1"/>
    <property type="molecule type" value="Genomic_DNA"/>
</dbReference>
<dbReference type="EC" id="3.2.1.23" evidence="2"/>
<evidence type="ECO:0000313" key="8">
    <source>
        <dbReference type="Proteomes" id="UP000053748"/>
    </source>
</evidence>
<dbReference type="RefSeq" id="WP_080553694.1">
    <property type="nucleotide sequence ID" value="NZ_CAWMSS010000001.1"/>
</dbReference>